<dbReference type="AlphaFoldDB" id="A0A2T4MWM8"/>
<evidence type="ECO:0000313" key="4">
    <source>
        <dbReference type="Proteomes" id="UP000241986"/>
    </source>
</evidence>
<proteinExistence type="predicted"/>
<reference evidence="3 4" key="1">
    <citation type="submission" date="2018-03" db="EMBL/GenBank/DDBJ databases">
        <title>Aeromonas veronii whole genome sequencing and analysis.</title>
        <authorList>
            <person name="Xie H."/>
            <person name="Liu T."/>
            <person name="Wang K."/>
        </authorList>
    </citation>
    <scope>NUCLEOTIDE SEQUENCE [LARGE SCALE GENOMIC DNA]</scope>
    <source>
        <strain evidence="3 4">XH.VA.1</strain>
    </source>
</reference>
<dbReference type="InterPro" id="IPR014716">
    <property type="entry name" value="Fibrinogen_a/b/g_C_1"/>
</dbReference>
<comment type="caution">
    <text evidence="3">The sequence shown here is derived from an EMBL/GenBank/DDBJ whole genome shotgun (WGS) entry which is preliminary data.</text>
</comment>
<evidence type="ECO:0000256" key="1">
    <source>
        <dbReference type="SAM" id="SignalP"/>
    </source>
</evidence>
<dbReference type="Gene3D" id="3.90.215.10">
    <property type="entry name" value="Gamma Fibrinogen, chain A, domain 1"/>
    <property type="match status" value="1"/>
</dbReference>
<accession>A0A2T4MWM8</accession>
<dbReference type="PROSITE" id="PS51406">
    <property type="entry name" value="FIBRINOGEN_C_2"/>
    <property type="match status" value="1"/>
</dbReference>
<dbReference type="Proteomes" id="UP000241986">
    <property type="component" value="Unassembled WGS sequence"/>
</dbReference>
<feature type="chain" id="PRO_5015568326" description="Fibrinogen C-terminal domain-containing protein" evidence="1">
    <location>
        <begin position="21"/>
        <end position="238"/>
    </location>
</feature>
<sequence>MKKTAIALSSVLMVSTAAISAEYIITISTPGLDKKTEPSGPAVGTRSCMDILKAKPGTKSGPNSINPDGKGEIPVYCDMTSMGGGWTLIDVSSAGAQKSLVKYASLAKISTDIAFGNSMDPTPTLLTGMKYGVAFKIPDPSVVTFDNSVTDAKDAANMQLISKFGIASGDMILPQAYYASKKSMGFKYAYPHYGVTNISVLYDYSPTAFSNSMGEDGYTMAVSNGRYPNRGYFFVYLR</sequence>
<dbReference type="RefSeq" id="WP_107684521.1">
    <property type="nucleotide sequence ID" value="NZ_PZKL01000045.1"/>
</dbReference>
<dbReference type="Pfam" id="PF00147">
    <property type="entry name" value="Fibrinogen_C"/>
    <property type="match status" value="1"/>
</dbReference>
<gene>
    <name evidence="3" type="ORF">DAA48_20860</name>
</gene>
<dbReference type="NCBIfam" id="NF040941">
    <property type="entry name" value="GGGWT_bact"/>
    <property type="match status" value="1"/>
</dbReference>
<name>A0A2T4MWM8_AERVE</name>
<dbReference type="SUPFAM" id="SSF56496">
    <property type="entry name" value="Fibrinogen C-terminal domain-like"/>
    <property type="match status" value="1"/>
</dbReference>
<evidence type="ECO:0000313" key="3">
    <source>
        <dbReference type="EMBL" id="PTH78896.1"/>
    </source>
</evidence>
<protein>
    <recommendedName>
        <fullName evidence="2">Fibrinogen C-terminal domain-containing protein</fullName>
    </recommendedName>
</protein>
<feature type="signal peptide" evidence="1">
    <location>
        <begin position="1"/>
        <end position="20"/>
    </location>
</feature>
<keyword evidence="1" id="KW-0732">Signal</keyword>
<dbReference type="EMBL" id="PZKL01000045">
    <property type="protein sequence ID" value="PTH78896.1"/>
    <property type="molecule type" value="Genomic_DNA"/>
</dbReference>
<evidence type="ECO:0000259" key="2">
    <source>
        <dbReference type="PROSITE" id="PS51406"/>
    </source>
</evidence>
<dbReference type="InterPro" id="IPR036056">
    <property type="entry name" value="Fibrinogen-like_C"/>
</dbReference>
<feature type="domain" description="Fibrinogen C-terminal" evidence="2">
    <location>
        <begin position="39"/>
        <end position="89"/>
    </location>
</feature>
<organism evidence="3 4">
    <name type="scientific">Aeromonas veronii</name>
    <dbReference type="NCBI Taxonomy" id="654"/>
    <lineage>
        <taxon>Bacteria</taxon>
        <taxon>Pseudomonadati</taxon>
        <taxon>Pseudomonadota</taxon>
        <taxon>Gammaproteobacteria</taxon>
        <taxon>Aeromonadales</taxon>
        <taxon>Aeromonadaceae</taxon>
        <taxon>Aeromonas</taxon>
    </lineage>
</organism>
<dbReference type="InterPro" id="IPR002181">
    <property type="entry name" value="Fibrinogen_a/b/g_C_dom"/>
</dbReference>